<protein>
    <submittedName>
        <fullName evidence="1">Uncharacterized protein</fullName>
    </submittedName>
</protein>
<evidence type="ECO:0000313" key="1">
    <source>
        <dbReference type="EMBL" id="JAH52251.1"/>
    </source>
</evidence>
<sequence>MAGLADQWCDVITHSISHRHSRL</sequence>
<reference evidence="1" key="2">
    <citation type="journal article" date="2015" name="Fish Shellfish Immunol.">
        <title>Early steps in the European eel (Anguilla anguilla)-Vibrio vulnificus interaction in the gills: Role of the RtxA13 toxin.</title>
        <authorList>
            <person name="Callol A."/>
            <person name="Pajuelo D."/>
            <person name="Ebbesson L."/>
            <person name="Teles M."/>
            <person name="MacKenzie S."/>
            <person name="Amaro C."/>
        </authorList>
    </citation>
    <scope>NUCLEOTIDE SEQUENCE</scope>
</reference>
<reference evidence="1" key="1">
    <citation type="submission" date="2014-11" db="EMBL/GenBank/DDBJ databases">
        <authorList>
            <person name="Amaro Gonzalez C."/>
        </authorList>
    </citation>
    <scope>NUCLEOTIDE SEQUENCE</scope>
</reference>
<dbReference type="EMBL" id="GBXM01056326">
    <property type="protein sequence ID" value="JAH52251.1"/>
    <property type="molecule type" value="Transcribed_RNA"/>
</dbReference>
<accession>A0A0E9TF95</accession>
<proteinExistence type="predicted"/>
<organism evidence="1">
    <name type="scientific">Anguilla anguilla</name>
    <name type="common">European freshwater eel</name>
    <name type="synonym">Muraena anguilla</name>
    <dbReference type="NCBI Taxonomy" id="7936"/>
    <lineage>
        <taxon>Eukaryota</taxon>
        <taxon>Metazoa</taxon>
        <taxon>Chordata</taxon>
        <taxon>Craniata</taxon>
        <taxon>Vertebrata</taxon>
        <taxon>Euteleostomi</taxon>
        <taxon>Actinopterygii</taxon>
        <taxon>Neopterygii</taxon>
        <taxon>Teleostei</taxon>
        <taxon>Anguilliformes</taxon>
        <taxon>Anguillidae</taxon>
        <taxon>Anguilla</taxon>
    </lineage>
</organism>
<dbReference type="AlphaFoldDB" id="A0A0E9TF95"/>
<name>A0A0E9TF95_ANGAN</name>